<dbReference type="STRING" id="675824.A0A1E3QCS2"/>
<accession>A0A1E3QCS2</accession>
<feature type="domain" description="AD" evidence="3">
    <location>
        <begin position="131"/>
        <end position="225"/>
    </location>
</feature>
<protein>
    <recommendedName>
        <fullName evidence="3">AD domain-containing protein</fullName>
    </recommendedName>
</protein>
<dbReference type="Pfam" id="PF09793">
    <property type="entry name" value="AD"/>
    <property type="match status" value="1"/>
</dbReference>
<dbReference type="EMBL" id="KV454290">
    <property type="protein sequence ID" value="ODQ75499.1"/>
    <property type="molecule type" value="Genomic_DNA"/>
</dbReference>
<dbReference type="PANTHER" id="PTHR13542">
    <property type="entry name" value="LSM12 HOMOLOG"/>
    <property type="match status" value="1"/>
</dbReference>
<evidence type="ECO:0000256" key="1">
    <source>
        <dbReference type="SAM" id="Coils"/>
    </source>
</evidence>
<dbReference type="InterPro" id="IPR019181">
    <property type="entry name" value="LSM12_ABD"/>
</dbReference>
<evidence type="ECO:0000313" key="4">
    <source>
        <dbReference type="EMBL" id="ODQ75499.1"/>
    </source>
</evidence>
<dbReference type="AlphaFoldDB" id="A0A1E3QCS2"/>
<proteinExistence type="predicted"/>
<evidence type="ECO:0000313" key="5">
    <source>
        <dbReference type="Proteomes" id="UP000094385"/>
    </source>
</evidence>
<dbReference type="InterPro" id="IPR039683">
    <property type="entry name" value="Lsm12-like"/>
</dbReference>
<reference evidence="4 5" key="1">
    <citation type="journal article" date="2016" name="Proc. Natl. Acad. Sci. U.S.A.">
        <title>Comparative genomics of biotechnologically important yeasts.</title>
        <authorList>
            <person name="Riley R."/>
            <person name="Haridas S."/>
            <person name="Wolfe K.H."/>
            <person name="Lopes M.R."/>
            <person name="Hittinger C.T."/>
            <person name="Goeker M."/>
            <person name="Salamov A.A."/>
            <person name="Wisecaver J.H."/>
            <person name="Long T.M."/>
            <person name="Calvey C.H."/>
            <person name="Aerts A.L."/>
            <person name="Barry K.W."/>
            <person name="Choi C."/>
            <person name="Clum A."/>
            <person name="Coughlan A.Y."/>
            <person name="Deshpande S."/>
            <person name="Douglass A.P."/>
            <person name="Hanson S.J."/>
            <person name="Klenk H.-P."/>
            <person name="LaButti K.M."/>
            <person name="Lapidus A."/>
            <person name="Lindquist E.A."/>
            <person name="Lipzen A.M."/>
            <person name="Meier-Kolthoff J.P."/>
            <person name="Ohm R.A."/>
            <person name="Otillar R.P."/>
            <person name="Pangilinan J.L."/>
            <person name="Peng Y."/>
            <person name="Rokas A."/>
            <person name="Rosa C.A."/>
            <person name="Scheuner C."/>
            <person name="Sibirny A.A."/>
            <person name="Slot J.C."/>
            <person name="Stielow J.B."/>
            <person name="Sun H."/>
            <person name="Kurtzman C.P."/>
            <person name="Blackwell M."/>
            <person name="Grigoriev I.V."/>
            <person name="Jeffries T.W."/>
        </authorList>
    </citation>
    <scope>NUCLEOTIDE SEQUENCE [LARGE SCALE GENOMIC DNA]</scope>
    <source>
        <strain evidence="4 5">NRRL Y-11557</strain>
    </source>
</reference>
<dbReference type="Proteomes" id="UP000094385">
    <property type="component" value="Unassembled WGS sequence"/>
</dbReference>
<organism evidence="4 5">
    <name type="scientific">Lipomyces starkeyi NRRL Y-11557</name>
    <dbReference type="NCBI Taxonomy" id="675824"/>
    <lineage>
        <taxon>Eukaryota</taxon>
        <taxon>Fungi</taxon>
        <taxon>Dikarya</taxon>
        <taxon>Ascomycota</taxon>
        <taxon>Saccharomycotina</taxon>
        <taxon>Lipomycetes</taxon>
        <taxon>Lipomycetales</taxon>
        <taxon>Lipomycetaceae</taxon>
        <taxon>Lipomyces</taxon>
    </lineage>
</organism>
<keyword evidence="5" id="KW-1185">Reference proteome</keyword>
<keyword evidence="1" id="KW-0175">Coiled coil</keyword>
<feature type="coiled-coil region" evidence="1">
    <location>
        <begin position="210"/>
        <end position="237"/>
    </location>
</feature>
<dbReference type="SMART" id="SM00995">
    <property type="entry name" value="AD"/>
    <property type="match status" value="1"/>
</dbReference>
<dbReference type="InterPro" id="IPR047574">
    <property type="entry name" value="AD"/>
</dbReference>
<evidence type="ECO:0000256" key="2">
    <source>
        <dbReference type="SAM" id="MobiDB-lite"/>
    </source>
</evidence>
<name>A0A1E3QCS2_LIPST</name>
<sequence length="241" mass="25926">MNSDRRQGSGAGGFQQRPQNQGGPQGGPIVPGPSSIDWVLGLKVKIMTTLDDIIVGRVYAYCTLTNTLTVLEDETPLGAKPDVKNYRILKVSFIKDIAVLEKMPEDTTEDEAAPANSRGGGPFLKATPHIGPVNINSAVQKINSAARAAGQILAQRGVGVTKDAQDLFDALAKTLPVRWLDKSILVLEEVKINPPYTPEACSAKSDSPALARVKKVVDGERRRLETLKQARSETSEERKGG</sequence>
<feature type="region of interest" description="Disordered" evidence="2">
    <location>
        <begin position="1"/>
        <end position="30"/>
    </location>
</feature>
<evidence type="ECO:0000259" key="3">
    <source>
        <dbReference type="PROSITE" id="PS52001"/>
    </source>
</evidence>
<gene>
    <name evidence="4" type="ORF">LIPSTDRAFT_68117</name>
</gene>
<dbReference type="PROSITE" id="PS52001">
    <property type="entry name" value="AD"/>
    <property type="match status" value="1"/>
</dbReference>
<dbReference type="OrthoDB" id="1057137at2759"/>